<dbReference type="Gene3D" id="3.40.50.11690">
    <property type="entry name" value="Cell division protein FtsQ/DivIB"/>
    <property type="match status" value="1"/>
</dbReference>
<comment type="caution">
    <text evidence="12">The sequence shown here is derived from an EMBL/GenBank/DDBJ whole genome shotgun (WGS) entry which is preliminary data.</text>
</comment>
<dbReference type="InterPro" id="IPR034746">
    <property type="entry name" value="POTRA"/>
</dbReference>
<evidence type="ECO:0000256" key="10">
    <source>
        <dbReference type="SAM" id="MobiDB-lite"/>
    </source>
</evidence>
<feature type="transmembrane region" description="Helical" evidence="9">
    <location>
        <begin position="72"/>
        <end position="94"/>
    </location>
</feature>
<evidence type="ECO:0000256" key="1">
    <source>
        <dbReference type="ARBA" id="ARBA00004370"/>
    </source>
</evidence>
<keyword evidence="13" id="KW-1185">Reference proteome</keyword>
<evidence type="ECO:0000313" key="13">
    <source>
        <dbReference type="Proteomes" id="UP001143307"/>
    </source>
</evidence>
<dbReference type="Pfam" id="PF08478">
    <property type="entry name" value="POTRA_1"/>
    <property type="match status" value="1"/>
</dbReference>
<evidence type="ECO:0000256" key="4">
    <source>
        <dbReference type="ARBA" id="ARBA00022618"/>
    </source>
</evidence>
<keyword evidence="2 9" id="KW-1003">Cell membrane</keyword>
<keyword evidence="5 9" id="KW-0812">Transmembrane</keyword>
<dbReference type="PANTHER" id="PTHR35851">
    <property type="entry name" value="CELL DIVISION PROTEIN FTSQ"/>
    <property type="match status" value="1"/>
</dbReference>
<feature type="compositionally biased region" description="Basic and acidic residues" evidence="10">
    <location>
        <begin position="19"/>
        <end position="33"/>
    </location>
</feature>
<dbReference type="InterPro" id="IPR005548">
    <property type="entry name" value="Cell_div_FtsQ/DivIB_C"/>
</dbReference>
<evidence type="ECO:0000256" key="6">
    <source>
        <dbReference type="ARBA" id="ARBA00022989"/>
    </source>
</evidence>
<evidence type="ECO:0000256" key="8">
    <source>
        <dbReference type="ARBA" id="ARBA00023306"/>
    </source>
</evidence>
<dbReference type="InterPro" id="IPR045335">
    <property type="entry name" value="FtsQ_C_sf"/>
</dbReference>
<feature type="domain" description="POTRA" evidence="11">
    <location>
        <begin position="99"/>
        <end position="168"/>
    </location>
</feature>
<evidence type="ECO:0000259" key="11">
    <source>
        <dbReference type="PROSITE" id="PS51779"/>
    </source>
</evidence>
<reference evidence="12" key="1">
    <citation type="submission" date="2019-02" db="EMBL/GenBank/DDBJ databases">
        <authorList>
            <person name="Li S.-H."/>
        </authorList>
    </citation>
    <scope>NUCLEOTIDE SEQUENCE</scope>
    <source>
        <strain evidence="12">IMCC8485</strain>
    </source>
</reference>
<name>A0ABT3SQG5_9GAMM</name>
<protein>
    <recommendedName>
        <fullName evidence="9">Cell division protein FtsQ</fullName>
    </recommendedName>
</protein>
<evidence type="ECO:0000256" key="3">
    <source>
        <dbReference type="ARBA" id="ARBA00022519"/>
    </source>
</evidence>
<sequence length="310" mass="34663">MGLAIKLPQLRSRPQKPGTEQRTRRPDQRPERKPKSRQPAAEQTRRTRSAPAKGATRKTTAPAKRPSIRFNWLNRILILVATGVVTVAVLQAYITLQSIPVERISVTGELEHTQTTAVQDMVYPALTGGFLGADLAQVQKQLEVLPWIHEATVRRVWPNALEIHVVEQLPIARWGDIGFLNHEGEVFRPSQRDAWQALPTLTGPENTAPTLMRTYQRLVDSLAPLGLRLSQLSVDDRGEIAAVLAGGQRIAIGRDDFLERMKRFKTVFRSELAARMTQVSSIDLRYERGVAVSFKTAVEVSETNSNNKKA</sequence>
<comment type="subunit">
    <text evidence="9">Part of a complex composed of FtsB, FtsL and FtsQ.</text>
</comment>
<dbReference type="EMBL" id="SHNP01000001">
    <property type="protein sequence ID" value="MCX2972206.1"/>
    <property type="molecule type" value="Genomic_DNA"/>
</dbReference>
<dbReference type="Gene3D" id="3.10.20.310">
    <property type="entry name" value="membrane protein fhac"/>
    <property type="match status" value="1"/>
</dbReference>
<evidence type="ECO:0000256" key="7">
    <source>
        <dbReference type="ARBA" id="ARBA00023136"/>
    </source>
</evidence>
<dbReference type="Proteomes" id="UP001143307">
    <property type="component" value="Unassembled WGS sequence"/>
</dbReference>
<accession>A0ABT3SQG5</accession>
<gene>
    <name evidence="9" type="primary">ftsQ</name>
    <name evidence="12" type="ORF">EYC87_01225</name>
</gene>
<keyword evidence="7 9" id="KW-0472">Membrane</keyword>
<keyword evidence="8 9" id="KW-0131">Cell cycle</keyword>
<keyword evidence="6 9" id="KW-1133">Transmembrane helix</keyword>
<dbReference type="InterPro" id="IPR013685">
    <property type="entry name" value="POTRA_FtsQ_type"/>
</dbReference>
<dbReference type="PROSITE" id="PS51779">
    <property type="entry name" value="POTRA"/>
    <property type="match status" value="1"/>
</dbReference>
<evidence type="ECO:0000256" key="9">
    <source>
        <dbReference type="HAMAP-Rule" id="MF_00911"/>
    </source>
</evidence>
<dbReference type="PANTHER" id="PTHR35851:SF1">
    <property type="entry name" value="CELL DIVISION PROTEIN FTSQ"/>
    <property type="match status" value="1"/>
</dbReference>
<evidence type="ECO:0000256" key="2">
    <source>
        <dbReference type="ARBA" id="ARBA00022475"/>
    </source>
</evidence>
<evidence type="ECO:0000256" key="5">
    <source>
        <dbReference type="ARBA" id="ARBA00022692"/>
    </source>
</evidence>
<dbReference type="InterPro" id="IPR026579">
    <property type="entry name" value="FtsQ"/>
</dbReference>
<comment type="subcellular location">
    <subcellularLocation>
        <location evidence="9">Cell inner membrane</location>
        <topology evidence="9">Single-pass type II membrane protein</topology>
    </subcellularLocation>
    <subcellularLocation>
        <location evidence="1">Membrane</location>
    </subcellularLocation>
    <text evidence="9">Localizes to the division septum.</text>
</comment>
<comment type="function">
    <text evidence="9">Essential cell division protein. May link together the upstream cell division proteins, which are predominantly cytoplasmic, with the downstream cell division proteins, which are predominantly periplasmic. May control correct divisome assembly.</text>
</comment>
<feature type="region of interest" description="Disordered" evidence="10">
    <location>
        <begin position="1"/>
        <end position="63"/>
    </location>
</feature>
<evidence type="ECO:0000313" key="12">
    <source>
        <dbReference type="EMBL" id="MCX2972206.1"/>
    </source>
</evidence>
<dbReference type="RefSeq" id="WP_279251249.1">
    <property type="nucleotide sequence ID" value="NZ_SHNP01000001.1"/>
</dbReference>
<keyword evidence="3 9" id="KW-0997">Cell inner membrane</keyword>
<dbReference type="HAMAP" id="MF_00911">
    <property type="entry name" value="FtsQ_subfam"/>
    <property type="match status" value="1"/>
</dbReference>
<comment type="similarity">
    <text evidence="9">Belongs to the FtsQ/DivIB family. FtsQ subfamily.</text>
</comment>
<proteinExistence type="inferred from homology"/>
<organism evidence="12 13">
    <name type="scientific">Candidatus Seongchinamella marina</name>
    <dbReference type="NCBI Taxonomy" id="2518990"/>
    <lineage>
        <taxon>Bacteria</taxon>
        <taxon>Pseudomonadati</taxon>
        <taxon>Pseudomonadota</taxon>
        <taxon>Gammaproteobacteria</taxon>
        <taxon>Cellvibrionales</taxon>
        <taxon>Halieaceae</taxon>
        <taxon>Seongchinamella</taxon>
    </lineage>
</organism>
<dbReference type="Pfam" id="PF03799">
    <property type="entry name" value="FtsQ_DivIB_C"/>
    <property type="match status" value="1"/>
</dbReference>
<keyword evidence="4 9" id="KW-0132">Cell division</keyword>